<name>I4EDB8_9BACT</name>
<organism evidence="1 2">
    <name type="scientific">Nitrolancea hollandica Lb</name>
    <dbReference type="NCBI Taxonomy" id="1129897"/>
    <lineage>
        <taxon>Bacteria</taxon>
        <taxon>Pseudomonadati</taxon>
        <taxon>Thermomicrobiota</taxon>
        <taxon>Thermomicrobia</taxon>
        <taxon>Sphaerobacterales</taxon>
        <taxon>Sphaerobacterineae</taxon>
        <taxon>Sphaerobacteraceae</taxon>
        <taxon>Nitrolancea</taxon>
    </lineage>
</organism>
<evidence type="ECO:0000313" key="2">
    <source>
        <dbReference type="Proteomes" id="UP000004221"/>
    </source>
</evidence>
<keyword evidence="2" id="KW-1185">Reference proteome</keyword>
<dbReference type="AlphaFoldDB" id="I4EDB8"/>
<protein>
    <submittedName>
        <fullName evidence="1">Uncharacterized protein</fullName>
    </submittedName>
</protein>
<reference evidence="1 2" key="1">
    <citation type="journal article" date="2012" name="ISME J.">
        <title>Nitrification expanded: discovery, physiology and genomics of a nitrite-oxidizing bacterium from the phylum Chloroflexi.</title>
        <authorList>
            <person name="Sorokin D.Y."/>
            <person name="Lucker S."/>
            <person name="Vejmelkova D."/>
            <person name="Kostrikina N.A."/>
            <person name="Kleerebezem R."/>
            <person name="Rijpstra W.I."/>
            <person name="Damste J.S."/>
            <person name="Le Paslier D."/>
            <person name="Muyzer G."/>
            <person name="Wagner M."/>
            <person name="van Loosdrecht M.C."/>
            <person name="Daims H."/>
        </authorList>
    </citation>
    <scope>NUCLEOTIDE SEQUENCE [LARGE SCALE GENOMIC DNA]</scope>
    <source>
        <strain evidence="2">none</strain>
    </source>
</reference>
<comment type="caution">
    <text evidence="1">The sequence shown here is derived from an EMBL/GenBank/DDBJ whole genome shotgun (WGS) entry which is preliminary data.</text>
</comment>
<dbReference type="Proteomes" id="UP000004221">
    <property type="component" value="Unassembled WGS sequence"/>
</dbReference>
<evidence type="ECO:0000313" key="1">
    <source>
        <dbReference type="EMBL" id="CCF82680.1"/>
    </source>
</evidence>
<gene>
    <name evidence="1" type="ORF">NITHO_1450001</name>
</gene>
<dbReference type="EMBL" id="CAGS01000052">
    <property type="protein sequence ID" value="CCF82680.1"/>
    <property type="molecule type" value="Genomic_DNA"/>
</dbReference>
<accession>I4EDB8</accession>
<sequence length="32" mass="3408">MMLSGPYGLVEGMLGILAREGHDTGLSLVARY</sequence>
<proteinExistence type="predicted"/>